<evidence type="ECO:0000256" key="1">
    <source>
        <dbReference type="ARBA" id="ARBA00000085"/>
    </source>
</evidence>
<dbReference type="InterPro" id="IPR011990">
    <property type="entry name" value="TPR-like_helical_dom_sf"/>
</dbReference>
<dbReference type="Proteomes" id="UP000598820">
    <property type="component" value="Unassembled WGS sequence"/>
</dbReference>
<sequence>MTHLFYLFIGVGILLALMGCQSQPATSSPVSAKDSVQVFQLFAQAYDVQNTNPDSAYALIRQAGALSRKIGFNRGLINYYNQAMYNRAAYRGDFVLAKRLGDSALAFVQEPTRKQFRMLANFSKAITYQLQEANDSAIVYYLRALDSQQFTRDTSRVPMIQNNLAILFHFQQRDDLAVAYQLKALKHSISDADTGQIIGNYVNLYGFEAARKDTITAFRYLAKGLALAASPKTWREETELFKNAGEYYLADRKVDSARHYFDCYYALTKLLYAPAYLAQPLIGLAQTDWLAGNLTETEQRLNEVKRLTAIDSLPMLDRQNYYQTQYRLLRKTGRPAEALRALEQYNAAVAEFRDGEKNRQLIQYDEQVRQLREAKQQAEQQLVIQKKNTTIFTLIASCLLIVGVAMLLVLYWRKRKMLESEKLAKLQLEAEWNTLKNRMEAQQEERGRISQELHDELGTALTSISLASELLKQSGPVNSAEVQIIARASSEMTTRMNEIVWSLNVNNDNVQSLVAYIRKFCADFLGEAGIQMAFTETITEPERELRGIIRRNVYQSVKEAVHNVVKHAEASRVELVIATVENELHILIRDNGKGMTNEPVKLWSNGLRNMRKNIEAVKGQISWLTDNGTLVSIQAPMSA</sequence>
<reference evidence="12" key="1">
    <citation type="submission" date="2020-09" db="EMBL/GenBank/DDBJ databases">
        <authorList>
            <person name="Kim M.K."/>
        </authorList>
    </citation>
    <scope>NUCLEOTIDE SEQUENCE</scope>
    <source>
        <strain evidence="12">BT702</strain>
    </source>
</reference>
<proteinExistence type="predicted"/>
<evidence type="ECO:0000313" key="13">
    <source>
        <dbReference type="Proteomes" id="UP000598820"/>
    </source>
</evidence>
<dbReference type="InterPro" id="IPR050482">
    <property type="entry name" value="Sensor_HK_TwoCompSys"/>
</dbReference>
<dbReference type="InterPro" id="IPR036890">
    <property type="entry name" value="HATPase_C_sf"/>
</dbReference>
<comment type="catalytic activity">
    <reaction evidence="1">
        <text>ATP + protein L-histidine = ADP + protein N-phospho-L-histidine.</text>
        <dbReference type="EC" id="2.7.13.3"/>
    </reaction>
</comment>
<keyword evidence="8" id="KW-0902">Two-component regulatory system</keyword>
<dbReference type="SUPFAM" id="SSF48452">
    <property type="entry name" value="TPR-like"/>
    <property type="match status" value="2"/>
</dbReference>
<evidence type="ECO:0000256" key="5">
    <source>
        <dbReference type="ARBA" id="ARBA00022741"/>
    </source>
</evidence>
<feature type="coiled-coil region" evidence="9">
    <location>
        <begin position="357"/>
        <end position="388"/>
    </location>
</feature>
<dbReference type="PANTHER" id="PTHR24421">
    <property type="entry name" value="NITRATE/NITRITE SENSOR PROTEIN NARX-RELATED"/>
    <property type="match status" value="1"/>
</dbReference>
<dbReference type="EC" id="2.7.13.3" evidence="2"/>
<accession>A0A927GAK6</accession>
<dbReference type="Pfam" id="PF07730">
    <property type="entry name" value="HisKA_3"/>
    <property type="match status" value="1"/>
</dbReference>
<dbReference type="GO" id="GO:0046983">
    <property type="term" value="F:protein dimerization activity"/>
    <property type="evidence" value="ECO:0007669"/>
    <property type="project" value="InterPro"/>
</dbReference>
<evidence type="ECO:0000313" key="12">
    <source>
        <dbReference type="EMBL" id="MBD2705636.1"/>
    </source>
</evidence>
<keyword evidence="9" id="KW-0175">Coiled coil</keyword>
<dbReference type="CDD" id="cd16917">
    <property type="entry name" value="HATPase_UhpB-NarQ-NarX-like"/>
    <property type="match status" value="1"/>
</dbReference>
<keyword evidence="13" id="KW-1185">Reference proteome</keyword>
<comment type="caution">
    <text evidence="12">The sequence shown here is derived from an EMBL/GenBank/DDBJ whole genome shotgun (WGS) entry which is preliminary data.</text>
</comment>
<keyword evidence="4" id="KW-0808">Transferase</keyword>
<dbReference type="Gene3D" id="1.25.40.10">
    <property type="entry name" value="Tetratricopeptide repeat domain"/>
    <property type="match status" value="1"/>
</dbReference>
<dbReference type="Gene3D" id="3.30.565.10">
    <property type="entry name" value="Histidine kinase-like ATPase, C-terminal domain"/>
    <property type="match status" value="1"/>
</dbReference>
<evidence type="ECO:0000256" key="3">
    <source>
        <dbReference type="ARBA" id="ARBA00022553"/>
    </source>
</evidence>
<organism evidence="12 13">
    <name type="scientific">Spirosoma profusum</name>
    <dbReference type="NCBI Taxonomy" id="2771354"/>
    <lineage>
        <taxon>Bacteria</taxon>
        <taxon>Pseudomonadati</taxon>
        <taxon>Bacteroidota</taxon>
        <taxon>Cytophagia</taxon>
        <taxon>Cytophagales</taxon>
        <taxon>Cytophagaceae</taxon>
        <taxon>Spirosoma</taxon>
    </lineage>
</organism>
<evidence type="ECO:0000256" key="10">
    <source>
        <dbReference type="SAM" id="Phobius"/>
    </source>
</evidence>
<dbReference type="GO" id="GO:0000155">
    <property type="term" value="F:phosphorelay sensor kinase activity"/>
    <property type="evidence" value="ECO:0007669"/>
    <property type="project" value="InterPro"/>
</dbReference>
<dbReference type="Pfam" id="PF02518">
    <property type="entry name" value="HATPase_c"/>
    <property type="match status" value="1"/>
</dbReference>
<dbReference type="PROSITE" id="PS50109">
    <property type="entry name" value="HIS_KIN"/>
    <property type="match status" value="1"/>
</dbReference>
<keyword evidence="7" id="KW-0067">ATP-binding</keyword>
<dbReference type="GO" id="GO:0016020">
    <property type="term" value="C:membrane"/>
    <property type="evidence" value="ECO:0007669"/>
    <property type="project" value="InterPro"/>
</dbReference>
<gene>
    <name evidence="12" type="ORF">IC229_33820</name>
</gene>
<dbReference type="PANTHER" id="PTHR24421:SF10">
    <property type="entry name" value="NITRATE_NITRITE SENSOR PROTEIN NARQ"/>
    <property type="match status" value="1"/>
</dbReference>
<name>A0A927GAK6_9BACT</name>
<evidence type="ECO:0000256" key="6">
    <source>
        <dbReference type="ARBA" id="ARBA00022777"/>
    </source>
</evidence>
<dbReference type="GO" id="GO:0005524">
    <property type="term" value="F:ATP binding"/>
    <property type="evidence" value="ECO:0007669"/>
    <property type="project" value="UniProtKB-KW"/>
</dbReference>
<protein>
    <recommendedName>
        <fullName evidence="2">histidine kinase</fullName>
        <ecNumber evidence="2">2.7.13.3</ecNumber>
    </recommendedName>
</protein>
<dbReference type="InterPro" id="IPR011712">
    <property type="entry name" value="Sig_transdc_His_kin_sub3_dim/P"/>
</dbReference>
<evidence type="ECO:0000259" key="11">
    <source>
        <dbReference type="PROSITE" id="PS50109"/>
    </source>
</evidence>
<dbReference type="SUPFAM" id="SSF55874">
    <property type="entry name" value="ATPase domain of HSP90 chaperone/DNA topoisomerase II/histidine kinase"/>
    <property type="match status" value="1"/>
</dbReference>
<keyword evidence="5" id="KW-0547">Nucleotide-binding</keyword>
<dbReference type="Gene3D" id="1.20.5.1930">
    <property type="match status" value="1"/>
</dbReference>
<dbReference type="AlphaFoldDB" id="A0A927GAK6"/>
<keyword evidence="6" id="KW-0418">Kinase</keyword>
<feature type="domain" description="Histidine kinase" evidence="11">
    <location>
        <begin position="452"/>
        <end position="639"/>
    </location>
</feature>
<evidence type="ECO:0000256" key="9">
    <source>
        <dbReference type="SAM" id="Coils"/>
    </source>
</evidence>
<dbReference type="EMBL" id="JACWZY010000063">
    <property type="protein sequence ID" value="MBD2705636.1"/>
    <property type="molecule type" value="Genomic_DNA"/>
</dbReference>
<evidence type="ECO:0000256" key="8">
    <source>
        <dbReference type="ARBA" id="ARBA00023012"/>
    </source>
</evidence>
<keyword evidence="10" id="KW-0812">Transmembrane</keyword>
<dbReference type="RefSeq" id="WP_190893266.1">
    <property type="nucleotide sequence ID" value="NZ_JACWZY010000063.1"/>
</dbReference>
<feature type="transmembrane region" description="Helical" evidence="10">
    <location>
        <begin position="391"/>
        <end position="412"/>
    </location>
</feature>
<dbReference type="InterPro" id="IPR003594">
    <property type="entry name" value="HATPase_dom"/>
</dbReference>
<evidence type="ECO:0000256" key="2">
    <source>
        <dbReference type="ARBA" id="ARBA00012438"/>
    </source>
</evidence>
<keyword evidence="3" id="KW-0597">Phosphoprotein</keyword>
<keyword evidence="10" id="KW-0472">Membrane</keyword>
<keyword evidence="10" id="KW-1133">Transmembrane helix</keyword>
<evidence type="ECO:0000256" key="4">
    <source>
        <dbReference type="ARBA" id="ARBA00022679"/>
    </source>
</evidence>
<evidence type="ECO:0000256" key="7">
    <source>
        <dbReference type="ARBA" id="ARBA00022840"/>
    </source>
</evidence>
<dbReference type="InterPro" id="IPR005467">
    <property type="entry name" value="His_kinase_dom"/>
</dbReference>